<dbReference type="Pfam" id="PF11716">
    <property type="entry name" value="MDMPI_N"/>
    <property type="match status" value="1"/>
</dbReference>
<dbReference type="OrthoDB" id="5185819at2"/>
<dbReference type="EMBL" id="QJSP01000005">
    <property type="protein sequence ID" value="PYE17914.1"/>
    <property type="molecule type" value="Genomic_DNA"/>
</dbReference>
<evidence type="ECO:0000256" key="1">
    <source>
        <dbReference type="SAM" id="MobiDB-lite"/>
    </source>
</evidence>
<proteinExistence type="predicted"/>
<accession>A0A318RMW7</accession>
<dbReference type="RefSeq" id="WP_110469318.1">
    <property type="nucleotide sequence ID" value="NZ_QJSP01000005.1"/>
</dbReference>
<reference evidence="3 4" key="1">
    <citation type="submission" date="2018-06" db="EMBL/GenBank/DDBJ databases">
        <title>Genomic Encyclopedia of Type Strains, Phase IV (KMG-IV): sequencing the most valuable type-strain genomes for metagenomic binning, comparative biology and taxonomic classification.</title>
        <authorList>
            <person name="Goeker M."/>
        </authorList>
    </citation>
    <scope>NUCLEOTIDE SEQUENCE [LARGE SCALE GENOMIC DNA]</scope>
    <source>
        <strain evidence="3 4">DSM 45521</strain>
    </source>
</reference>
<dbReference type="NCBIfam" id="TIGR03083">
    <property type="entry name" value="maleylpyruvate isomerase family mycothiol-dependent enzyme"/>
    <property type="match status" value="1"/>
</dbReference>
<dbReference type="InterPro" id="IPR017520">
    <property type="entry name" value="CHP03086"/>
</dbReference>
<dbReference type="NCBIfam" id="TIGR03086">
    <property type="entry name" value="TIGR03086 family metal-binding protein"/>
    <property type="match status" value="1"/>
</dbReference>
<dbReference type="SUPFAM" id="SSF109854">
    <property type="entry name" value="DinB/YfiT-like putative metalloenzymes"/>
    <property type="match status" value="1"/>
</dbReference>
<comment type="caution">
    <text evidence="3">The sequence shown here is derived from an EMBL/GenBank/DDBJ whole genome shotgun (WGS) entry which is preliminary data.</text>
</comment>
<gene>
    <name evidence="3" type="ORF">DFR67_10559</name>
</gene>
<keyword evidence="4" id="KW-1185">Reference proteome</keyword>
<feature type="domain" description="Mycothiol-dependent maleylpyruvate isomerase metal-binding" evidence="2">
    <location>
        <begin position="27"/>
        <end position="129"/>
    </location>
</feature>
<dbReference type="Gene3D" id="1.20.120.450">
    <property type="entry name" value="dinb family like domain"/>
    <property type="match status" value="1"/>
</dbReference>
<name>A0A318RMW7_WILLI</name>
<dbReference type="InterPro" id="IPR024344">
    <property type="entry name" value="MDMPI_metal-binding"/>
</dbReference>
<evidence type="ECO:0000313" key="4">
    <source>
        <dbReference type="Proteomes" id="UP000247591"/>
    </source>
</evidence>
<dbReference type="AlphaFoldDB" id="A0A318RMW7"/>
<dbReference type="InterPro" id="IPR017517">
    <property type="entry name" value="Maleyloyr_isom"/>
</dbReference>
<protein>
    <submittedName>
        <fullName evidence="3">Uncharacterized protein (TIGR03086 family)</fullName>
    </submittedName>
</protein>
<organism evidence="3 4">
    <name type="scientific">Williamsia limnetica</name>
    <dbReference type="NCBI Taxonomy" id="882452"/>
    <lineage>
        <taxon>Bacteria</taxon>
        <taxon>Bacillati</taxon>
        <taxon>Actinomycetota</taxon>
        <taxon>Actinomycetes</taxon>
        <taxon>Mycobacteriales</taxon>
        <taxon>Nocardiaceae</taxon>
        <taxon>Williamsia</taxon>
    </lineage>
</organism>
<evidence type="ECO:0000259" key="2">
    <source>
        <dbReference type="Pfam" id="PF11716"/>
    </source>
</evidence>
<feature type="compositionally biased region" description="Low complexity" evidence="1">
    <location>
        <begin position="174"/>
        <end position="186"/>
    </location>
</feature>
<sequence>MTTTTVDLLRPVLADLAVVVENSGGHESAPTPCTELDVAELRTHIAGWLTTFASGFADPEGRAEASGAEVPQDAAGAADVIRSAADRLDTAVRSGADQRPLYLGESPMPGEMAMSMILWEYIVHGWDLAVATGQEWNPAPEAAAASAAFAPNMLTDDYQGPGKPFGPRIPTPNDASDLDALLGLSGRDPRWSASA</sequence>
<dbReference type="Proteomes" id="UP000247591">
    <property type="component" value="Unassembled WGS sequence"/>
</dbReference>
<evidence type="ECO:0000313" key="3">
    <source>
        <dbReference type="EMBL" id="PYE17914.1"/>
    </source>
</evidence>
<dbReference type="GO" id="GO:0046872">
    <property type="term" value="F:metal ion binding"/>
    <property type="evidence" value="ECO:0007669"/>
    <property type="project" value="InterPro"/>
</dbReference>
<dbReference type="InterPro" id="IPR034660">
    <property type="entry name" value="DinB/YfiT-like"/>
</dbReference>
<feature type="region of interest" description="Disordered" evidence="1">
    <location>
        <begin position="155"/>
        <end position="195"/>
    </location>
</feature>